<reference evidence="3 4" key="1">
    <citation type="submission" date="2019-06" db="EMBL/GenBank/DDBJ databases">
        <title>Whole genome shotgun sequence of Glutamicibacter nicotianae NBRC 14234.</title>
        <authorList>
            <person name="Hosoyama A."/>
            <person name="Uohara A."/>
            <person name="Ohji S."/>
            <person name="Ichikawa N."/>
        </authorList>
    </citation>
    <scope>NUCLEOTIDE SEQUENCE [LARGE SCALE GENOMIC DNA]</scope>
    <source>
        <strain evidence="3 4">NBRC 14234</strain>
    </source>
</reference>
<dbReference type="RefSeq" id="WP_141357623.1">
    <property type="nucleotide sequence ID" value="NZ_BAAAWM010000001.1"/>
</dbReference>
<keyword evidence="2" id="KW-0812">Transmembrane</keyword>
<protein>
    <submittedName>
        <fullName evidence="3">Uncharacterized protein</fullName>
    </submittedName>
</protein>
<evidence type="ECO:0000256" key="1">
    <source>
        <dbReference type="SAM" id="MobiDB-lite"/>
    </source>
</evidence>
<keyword evidence="4" id="KW-1185">Reference proteome</keyword>
<sequence>MDGSDLAAWIAAAASTLTLVYMAGQSFKARRDQPVPEIEIRPIGTADYQGKQFRLVEIVNRGSGIAHFYNPLIVHGGDIIVADGFSHPDVLPPGDRQRLMIDSKDFDAAYCTYMTQGPGRARLLTIGWYPLNHFGPLGDIHRQQQSAFQRLKWKRRATLGPAQLVGPKGIFQLIATRRHRGQLDRIPTAQGVDRSGKPLPSTE</sequence>
<organism evidence="3 4">
    <name type="scientific">Glutamicibacter nicotianae</name>
    <name type="common">Arthrobacter nicotianae</name>
    <dbReference type="NCBI Taxonomy" id="37929"/>
    <lineage>
        <taxon>Bacteria</taxon>
        <taxon>Bacillati</taxon>
        <taxon>Actinomycetota</taxon>
        <taxon>Actinomycetes</taxon>
        <taxon>Micrococcales</taxon>
        <taxon>Micrococcaceae</taxon>
        <taxon>Glutamicibacter</taxon>
    </lineage>
</organism>
<feature type="region of interest" description="Disordered" evidence="1">
    <location>
        <begin position="182"/>
        <end position="203"/>
    </location>
</feature>
<gene>
    <name evidence="3" type="ORF">ANI01nite_19050</name>
</gene>
<evidence type="ECO:0000256" key="2">
    <source>
        <dbReference type="SAM" id="Phobius"/>
    </source>
</evidence>
<proteinExistence type="predicted"/>
<dbReference type="EMBL" id="BJNE01000007">
    <property type="protein sequence ID" value="GEC12702.1"/>
    <property type="molecule type" value="Genomic_DNA"/>
</dbReference>
<accession>A0ABQ0RLK0</accession>
<keyword evidence="2" id="KW-0472">Membrane</keyword>
<comment type="caution">
    <text evidence="3">The sequence shown here is derived from an EMBL/GenBank/DDBJ whole genome shotgun (WGS) entry which is preliminary data.</text>
</comment>
<dbReference type="Proteomes" id="UP000316242">
    <property type="component" value="Unassembled WGS sequence"/>
</dbReference>
<evidence type="ECO:0000313" key="3">
    <source>
        <dbReference type="EMBL" id="GEC12702.1"/>
    </source>
</evidence>
<feature type="transmembrane region" description="Helical" evidence="2">
    <location>
        <begin position="6"/>
        <end position="24"/>
    </location>
</feature>
<keyword evidence="2" id="KW-1133">Transmembrane helix</keyword>
<evidence type="ECO:0000313" key="4">
    <source>
        <dbReference type="Proteomes" id="UP000316242"/>
    </source>
</evidence>
<name>A0ABQ0RLK0_GLUNI</name>